<accession>A0ABR9DJK2</accession>
<proteinExistence type="predicted"/>
<evidence type="ECO:0000313" key="1">
    <source>
        <dbReference type="EMBL" id="MBD9363242.1"/>
    </source>
</evidence>
<dbReference type="NCBIfam" id="TIGR01509">
    <property type="entry name" value="HAD-SF-IA-v3"/>
    <property type="match status" value="1"/>
</dbReference>
<gene>
    <name evidence="1" type="ORF">EBB_22705</name>
</gene>
<keyword evidence="2" id="KW-1185">Reference proteome</keyword>
<dbReference type="PANTHER" id="PTHR43481:SF4">
    <property type="entry name" value="GLYCEROL-1-PHOSPHATE PHOSPHOHYDROLASE 1-RELATED"/>
    <property type="match status" value="1"/>
</dbReference>
<comment type="caution">
    <text evidence="1">The sequence shown here is derived from an EMBL/GenBank/DDBJ whole genome shotgun (WGS) entry which is preliminary data.</text>
</comment>
<name>A0ABR9DJK2_9GAMM</name>
<protein>
    <submittedName>
        <fullName evidence="1">HAD family phosphatase</fullName>
    </submittedName>
</protein>
<dbReference type="Pfam" id="PF00702">
    <property type="entry name" value="Hydrolase"/>
    <property type="match status" value="1"/>
</dbReference>
<sequence>MTDRHWRAVIFDMDGLVLDSEPTYVQAWRAAADELGFAMPAEFWDSLSGCSGKIVTQRLQVQCGLGFNLDKFQQLSSDYWLAHVQQHGIAVKPGFFAVLEVLAQYPLPFCLATNSALAAAQQCLAWAGLTDVFSYIVAGDMVAAAKPAPDIFLRAAAELAQLVEDCLVLEDSPTGVRAALAAGAACIFVPSLQPVDAWAVEHADFLMDDLHQVADFISARQHHPL</sequence>
<dbReference type="InterPro" id="IPR051806">
    <property type="entry name" value="HAD-like_SPP"/>
</dbReference>
<dbReference type="EMBL" id="JACXST010000003">
    <property type="protein sequence ID" value="MBD9363242.1"/>
    <property type="molecule type" value="Genomic_DNA"/>
</dbReference>
<evidence type="ECO:0000313" key="2">
    <source>
        <dbReference type="Proteomes" id="UP000641152"/>
    </source>
</evidence>
<dbReference type="InterPro" id="IPR023198">
    <property type="entry name" value="PGP-like_dom2"/>
</dbReference>
<dbReference type="SUPFAM" id="SSF56784">
    <property type="entry name" value="HAD-like"/>
    <property type="match status" value="1"/>
</dbReference>
<dbReference type="InterPro" id="IPR006439">
    <property type="entry name" value="HAD-SF_hydro_IA"/>
</dbReference>
<dbReference type="InterPro" id="IPR023214">
    <property type="entry name" value="HAD_sf"/>
</dbReference>
<dbReference type="SFLD" id="SFLDG01129">
    <property type="entry name" value="C1.5:_HAD__Beta-PGM__Phosphata"/>
    <property type="match status" value="1"/>
</dbReference>
<dbReference type="RefSeq" id="WP_192395939.1">
    <property type="nucleotide sequence ID" value="NZ_CAJHIU010000003.1"/>
</dbReference>
<dbReference type="SFLD" id="SFLDS00003">
    <property type="entry name" value="Haloacid_Dehalogenase"/>
    <property type="match status" value="1"/>
</dbReference>
<dbReference type="PANTHER" id="PTHR43481">
    <property type="entry name" value="FRUCTOSE-1-PHOSPHATE PHOSPHATASE"/>
    <property type="match status" value="1"/>
</dbReference>
<dbReference type="Gene3D" id="3.40.50.1000">
    <property type="entry name" value="HAD superfamily/HAD-like"/>
    <property type="match status" value="1"/>
</dbReference>
<reference evidence="1 2" key="1">
    <citation type="submission" date="2020-09" db="EMBL/GenBank/DDBJ databases">
        <title>Methylomonas albis sp. nov. and Methylomonas fluvii sp. nov.: Two cold-adapted methanotrophs from the River Elbe and an amended description of Methylovulum psychrotolerans strain Eb1.</title>
        <authorList>
            <person name="Bussmann I.K."/>
            <person name="Klings K.-W."/>
            <person name="Warnstedt J."/>
            <person name="Hoppert M."/>
            <person name="Saborowski A."/>
            <person name="Horn F."/>
            <person name="Liebner S."/>
        </authorList>
    </citation>
    <scope>NUCLEOTIDE SEQUENCE [LARGE SCALE GENOMIC DNA]</scope>
    <source>
        <strain evidence="1 2">EbB</strain>
    </source>
</reference>
<dbReference type="Proteomes" id="UP000641152">
    <property type="component" value="Unassembled WGS sequence"/>
</dbReference>
<dbReference type="InterPro" id="IPR036412">
    <property type="entry name" value="HAD-like_sf"/>
</dbReference>
<organism evidence="1 2">
    <name type="scientific">Methylomonas fluvii</name>
    <dbReference type="NCBI Taxonomy" id="1854564"/>
    <lineage>
        <taxon>Bacteria</taxon>
        <taxon>Pseudomonadati</taxon>
        <taxon>Pseudomonadota</taxon>
        <taxon>Gammaproteobacteria</taxon>
        <taxon>Methylococcales</taxon>
        <taxon>Methylococcaceae</taxon>
        <taxon>Methylomonas</taxon>
    </lineage>
</organism>
<dbReference type="Gene3D" id="1.10.150.240">
    <property type="entry name" value="Putative phosphatase, domain 2"/>
    <property type="match status" value="1"/>
</dbReference>